<dbReference type="PROSITE" id="PS01081">
    <property type="entry name" value="HTH_TETR_1"/>
    <property type="match status" value="1"/>
</dbReference>
<dbReference type="InterPro" id="IPR050624">
    <property type="entry name" value="HTH-type_Tx_Regulator"/>
</dbReference>
<accession>A0A4S1DRL7</accession>
<feature type="domain" description="HTH tetR-type" evidence="5">
    <location>
        <begin position="2"/>
        <end position="62"/>
    </location>
</feature>
<dbReference type="InterPro" id="IPR009057">
    <property type="entry name" value="Homeodomain-like_sf"/>
</dbReference>
<evidence type="ECO:0000313" key="7">
    <source>
        <dbReference type="Proteomes" id="UP000307602"/>
    </source>
</evidence>
<dbReference type="PROSITE" id="PS50977">
    <property type="entry name" value="HTH_TETR_2"/>
    <property type="match status" value="1"/>
</dbReference>
<comment type="caution">
    <text evidence="6">The sequence shown here is derived from an EMBL/GenBank/DDBJ whole genome shotgun (WGS) entry which is preliminary data.</text>
</comment>
<organism evidence="6 7">
    <name type="scientific">Flavivirga rizhaonensis</name>
    <dbReference type="NCBI Taxonomy" id="2559571"/>
    <lineage>
        <taxon>Bacteria</taxon>
        <taxon>Pseudomonadati</taxon>
        <taxon>Bacteroidota</taxon>
        <taxon>Flavobacteriia</taxon>
        <taxon>Flavobacteriales</taxon>
        <taxon>Flavobacteriaceae</taxon>
        <taxon>Flavivirga</taxon>
    </lineage>
</organism>
<dbReference type="PANTHER" id="PTHR43479">
    <property type="entry name" value="ACREF/ENVCD OPERON REPRESSOR-RELATED"/>
    <property type="match status" value="1"/>
</dbReference>
<dbReference type="Pfam" id="PF00440">
    <property type="entry name" value="TetR_N"/>
    <property type="match status" value="1"/>
</dbReference>
<dbReference type="RefSeq" id="WP_135878977.1">
    <property type="nucleotide sequence ID" value="NZ_SRSO01000046.1"/>
</dbReference>
<dbReference type="GO" id="GO:0003677">
    <property type="term" value="F:DNA binding"/>
    <property type="evidence" value="ECO:0007669"/>
    <property type="project" value="UniProtKB-UniRule"/>
</dbReference>
<keyword evidence="2 4" id="KW-0238">DNA-binding</keyword>
<name>A0A4S1DRL7_9FLAO</name>
<evidence type="ECO:0000256" key="1">
    <source>
        <dbReference type="ARBA" id="ARBA00023015"/>
    </source>
</evidence>
<evidence type="ECO:0000256" key="2">
    <source>
        <dbReference type="ARBA" id="ARBA00023125"/>
    </source>
</evidence>
<dbReference type="SUPFAM" id="SSF46689">
    <property type="entry name" value="Homeodomain-like"/>
    <property type="match status" value="1"/>
</dbReference>
<dbReference type="OrthoDB" id="9785164at2"/>
<dbReference type="Gene3D" id="1.10.357.10">
    <property type="entry name" value="Tetracycline Repressor, domain 2"/>
    <property type="match status" value="1"/>
</dbReference>
<keyword evidence="7" id="KW-1185">Reference proteome</keyword>
<keyword evidence="1" id="KW-0805">Transcription regulation</keyword>
<evidence type="ECO:0000256" key="3">
    <source>
        <dbReference type="ARBA" id="ARBA00023163"/>
    </source>
</evidence>
<evidence type="ECO:0000259" key="5">
    <source>
        <dbReference type="PROSITE" id="PS50977"/>
    </source>
</evidence>
<sequence length="184" mass="21404">MSDKKNKVLQVATRLFAEKGFENTSMSSICHEANVSKGLIYHHFKSKESILIEIFTSVTNQMIEMSAASKSEKEPKLQLVQLIETFFSQLEHDKIFFQLNLNIMFQPSTRRILKEQIEKRASLLFSAVKNIFDQISLKKSDLLSYMFIAEIDGISLSYLAVFNEYPLDMVKEELINKYKYLRIN</sequence>
<dbReference type="PRINTS" id="PR00455">
    <property type="entry name" value="HTHTETR"/>
</dbReference>
<dbReference type="AlphaFoldDB" id="A0A4S1DRL7"/>
<gene>
    <name evidence="6" type="ORF">EM932_19970</name>
</gene>
<protein>
    <submittedName>
        <fullName evidence="6">TetR/AcrR family transcriptional regulator</fullName>
    </submittedName>
</protein>
<proteinExistence type="predicted"/>
<dbReference type="InterPro" id="IPR001647">
    <property type="entry name" value="HTH_TetR"/>
</dbReference>
<dbReference type="EMBL" id="SRSO01000046">
    <property type="protein sequence ID" value="TGV00355.1"/>
    <property type="molecule type" value="Genomic_DNA"/>
</dbReference>
<dbReference type="InterPro" id="IPR023772">
    <property type="entry name" value="DNA-bd_HTH_TetR-type_CS"/>
</dbReference>
<dbReference type="Proteomes" id="UP000307602">
    <property type="component" value="Unassembled WGS sequence"/>
</dbReference>
<reference evidence="6 7" key="1">
    <citation type="submission" date="2019-04" db="EMBL/GenBank/DDBJ databases">
        <authorList>
            <person name="Liu A."/>
        </authorList>
    </citation>
    <scope>NUCLEOTIDE SEQUENCE [LARGE SCALE GENOMIC DNA]</scope>
    <source>
        <strain evidence="6 7">RZ03</strain>
    </source>
</reference>
<dbReference type="FunFam" id="1.10.10.60:FF:000141">
    <property type="entry name" value="TetR family transcriptional regulator"/>
    <property type="match status" value="1"/>
</dbReference>
<keyword evidence="3" id="KW-0804">Transcription</keyword>
<dbReference type="PANTHER" id="PTHR43479:SF11">
    <property type="entry name" value="ACREF_ENVCD OPERON REPRESSOR-RELATED"/>
    <property type="match status" value="1"/>
</dbReference>
<evidence type="ECO:0000256" key="4">
    <source>
        <dbReference type="PROSITE-ProRule" id="PRU00335"/>
    </source>
</evidence>
<feature type="DNA-binding region" description="H-T-H motif" evidence="4">
    <location>
        <begin position="25"/>
        <end position="44"/>
    </location>
</feature>
<evidence type="ECO:0000313" key="6">
    <source>
        <dbReference type="EMBL" id="TGV00355.1"/>
    </source>
</evidence>